<gene>
    <name evidence="1" type="ORF">JY500_14250</name>
</gene>
<protein>
    <recommendedName>
        <fullName evidence="3">7-cyano-7-deazaguanine synthase</fullName>
    </recommendedName>
</protein>
<organism evidence="1 2">
    <name type="scientific">Niveibacterium microcysteis</name>
    <dbReference type="NCBI Taxonomy" id="2811415"/>
    <lineage>
        <taxon>Bacteria</taxon>
        <taxon>Pseudomonadati</taxon>
        <taxon>Pseudomonadota</taxon>
        <taxon>Betaproteobacteria</taxon>
        <taxon>Rhodocyclales</taxon>
        <taxon>Rhodocyclaceae</taxon>
        <taxon>Niveibacterium</taxon>
    </lineage>
</organism>
<reference evidence="1 2" key="1">
    <citation type="submission" date="2021-02" db="EMBL/GenBank/DDBJ databases">
        <title>Niveibacterium changnyeongensis HC41.</title>
        <authorList>
            <person name="Kang M."/>
        </authorList>
    </citation>
    <scope>NUCLEOTIDE SEQUENCE [LARGE SCALE GENOMIC DNA]</scope>
    <source>
        <strain evidence="1 2">HC41</strain>
    </source>
</reference>
<dbReference type="RefSeq" id="WP_206253437.1">
    <property type="nucleotide sequence ID" value="NZ_CP071060.1"/>
</dbReference>
<accession>A0ABX7M1J5</accession>
<evidence type="ECO:0000313" key="1">
    <source>
        <dbReference type="EMBL" id="QSI75650.1"/>
    </source>
</evidence>
<evidence type="ECO:0000313" key="2">
    <source>
        <dbReference type="Proteomes" id="UP000663570"/>
    </source>
</evidence>
<name>A0ABX7M1J5_9RHOO</name>
<proteinExistence type="predicted"/>
<dbReference type="Proteomes" id="UP000663570">
    <property type="component" value="Chromosome"/>
</dbReference>
<evidence type="ECO:0008006" key="3">
    <source>
        <dbReference type="Google" id="ProtNLM"/>
    </source>
</evidence>
<sequence length="351" mass="38578">MAAGETRIASTLPLDPVLVEGIPSALAIIKHWCRDMSGAWTLPTLECAVEACVAPPGRATASFFSGGVDATFTLLRNHSLLPVGAAGRIDHAFIVFGLDLGYLSTRDDRPAYEQFLASAVPWLASRGVRGVQVETNLRQLDPRSGFWGVAFNGFALSAIAQLFPDVVEQVHMGTSGERLIDMVQNPWGSHPVIHPYLSSMAVQGRSPYIEFSRLKRLAVLAKDTDAVSRLRVCFSSREGALNCGVCEKCIRTRIGLLLCDADPQAGFDGPPLSAALIHAVSLTSPVGQSEHEELRDALRAHGNHDLADAEDDLVRRWLRYEKWRQKRGFKGWLRRKRDALQQRFAVDAAKR</sequence>
<dbReference type="EMBL" id="CP071060">
    <property type="protein sequence ID" value="QSI75650.1"/>
    <property type="molecule type" value="Genomic_DNA"/>
</dbReference>
<keyword evidence="2" id="KW-1185">Reference proteome</keyword>